<evidence type="ECO:0000313" key="1">
    <source>
        <dbReference type="EMBL" id="JAD32027.1"/>
    </source>
</evidence>
<organism evidence="1">
    <name type="scientific">Arundo donax</name>
    <name type="common">Giant reed</name>
    <name type="synonym">Donax arundinaceus</name>
    <dbReference type="NCBI Taxonomy" id="35708"/>
    <lineage>
        <taxon>Eukaryota</taxon>
        <taxon>Viridiplantae</taxon>
        <taxon>Streptophyta</taxon>
        <taxon>Embryophyta</taxon>
        <taxon>Tracheophyta</taxon>
        <taxon>Spermatophyta</taxon>
        <taxon>Magnoliopsida</taxon>
        <taxon>Liliopsida</taxon>
        <taxon>Poales</taxon>
        <taxon>Poaceae</taxon>
        <taxon>PACMAD clade</taxon>
        <taxon>Arundinoideae</taxon>
        <taxon>Arundineae</taxon>
        <taxon>Arundo</taxon>
    </lineage>
</organism>
<name>A0A0A8ZB00_ARUDO</name>
<accession>A0A0A8ZB00</accession>
<proteinExistence type="predicted"/>
<protein>
    <submittedName>
        <fullName evidence="1">Uncharacterized protein</fullName>
    </submittedName>
</protein>
<sequence>MQPGSTVNIHILGI</sequence>
<dbReference type="EMBL" id="GBRH01265868">
    <property type="protein sequence ID" value="JAD32027.1"/>
    <property type="molecule type" value="Transcribed_RNA"/>
</dbReference>
<reference evidence="1" key="1">
    <citation type="submission" date="2014-09" db="EMBL/GenBank/DDBJ databases">
        <authorList>
            <person name="Magalhaes I.L.F."/>
            <person name="Oliveira U."/>
            <person name="Santos F.R."/>
            <person name="Vidigal T.H.D.A."/>
            <person name="Brescovit A.D."/>
            <person name="Santos A.J."/>
        </authorList>
    </citation>
    <scope>NUCLEOTIDE SEQUENCE</scope>
    <source>
        <tissue evidence="1">Shoot tissue taken approximately 20 cm above the soil surface</tissue>
    </source>
</reference>
<reference evidence="1" key="2">
    <citation type="journal article" date="2015" name="Data Brief">
        <title>Shoot transcriptome of the giant reed, Arundo donax.</title>
        <authorList>
            <person name="Barrero R.A."/>
            <person name="Guerrero F.D."/>
            <person name="Moolhuijzen P."/>
            <person name="Goolsby J.A."/>
            <person name="Tidwell J."/>
            <person name="Bellgard S.E."/>
            <person name="Bellgard M.I."/>
        </authorList>
    </citation>
    <scope>NUCLEOTIDE SEQUENCE</scope>
    <source>
        <tissue evidence="1">Shoot tissue taken approximately 20 cm above the soil surface</tissue>
    </source>
</reference>